<evidence type="ECO:0000313" key="2">
    <source>
        <dbReference type="Proteomes" id="UP000326354"/>
    </source>
</evidence>
<gene>
    <name evidence="1" type="ORF">UABAM_05099</name>
</gene>
<dbReference type="KEGG" id="uam:UABAM_05099"/>
<accession>A0A5S9F6X6</accession>
<evidence type="ECO:0000313" key="1">
    <source>
        <dbReference type="EMBL" id="BBM86712.1"/>
    </source>
</evidence>
<dbReference type="RefSeq" id="WP_151970756.1">
    <property type="nucleotide sequence ID" value="NZ_AP019860.1"/>
</dbReference>
<organism evidence="1 2">
    <name type="scientific">Uabimicrobium amorphum</name>
    <dbReference type="NCBI Taxonomy" id="2596890"/>
    <lineage>
        <taxon>Bacteria</taxon>
        <taxon>Pseudomonadati</taxon>
        <taxon>Planctomycetota</taxon>
        <taxon>Candidatus Uabimicrobiia</taxon>
        <taxon>Candidatus Uabimicrobiales</taxon>
        <taxon>Candidatus Uabimicrobiaceae</taxon>
        <taxon>Candidatus Uabimicrobium</taxon>
    </lineage>
</organism>
<dbReference type="EMBL" id="AP019860">
    <property type="protein sequence ID" value="BBM86712.1"/>
    <property type="molecule type" value="Genomic_DNA"/>
</dbReference>
<name>A0A5S9F6X6_UABAM</name>
<proteinExistence type="predicted"/>
<dbReference type="Proteomes" id="UP000326354">
    <property type="component" value="Chromosome"/>
</dbReference>
<reference evidence="1 2" key="1">
    <citation type="submission" date="2019-08" db="EMBL/GenBank/DDBJ databases">
        <title>Complete genome sequence of Candidatus Uab amorphum.</title>
        <authorList>
            <person name="Shiratori T."/>
            <person name="Suzuki S."/>
            <person name="Kakizawa Y."/>
            <person name="Ishida K."/>
        </authorList>
    </citation>
    <scope>NUCLEOTIDE SEQUENCE [LARGE SCALE GENOMIC DNA]</scope>
    <source>
        <strain evidence="1 2">SRT547</strain>
    </source>
</reference>
<keyword evidence="2" id="KW-1185">Reference proteome</keyword>
<sequence>MDTIHKTIDIKLIQEYFQVAKSTAYYWLRNAVLDTIGDGRRIALINKKFYKLAKKRDLPLFHRWVKKLRGKIIVVSSHHTIVEESLKEKLYKNQLDHGAIVDYLIENTAWLREQIPFSIIYVNCEGKKYIRNLNWIQLAKLSKTHTISTRKGKEVNFRQYLHQLSHYDNPRDRYLKYKALAALTIFG</sequence>
<protein>
    <submittedName>
        <fullName evidence="1">Uncharacterized protein</fullName>
    </submittedName>
</protein>
<dbReference type="AlphaFoldDB" id="A0A5S9F6X6"/>